<keyword evidence="9" id="KW-0472">Membrane</keyword>
<reference evidence="11 12" key="1">
    <citation type="submission" date="2019-07" db="EMBL/GenBank/DDBJ databases">
        <title>Genomics analysis of Aphanomyces spp. identifies a new class of oomycete effector associated with host adaptation.</title>
        <authorList>
            <person name="Gaulin E."/>
        </authorList>
    </citation>
    <scope>NUCLEOTIDE SEQUENCE [LARGE SCALE GENOMIC DNA]</scope>
    <source>
        <strain evidence="11 12">ATCC 201684</strain>
    </source>
</reference>
<dbReference type="InterPro" id="IPR011016">
    <property type="entry name" value="Znf_RING-CH"/>
</dbReference>
<feature type="domain" description="RING-CH-type" evidence="10">
    <location>
        <begin position="3"/>
        <end position="78"/>
    </location>
</feature>
<evidence type="ECO:0000259" key="10">
    <source>
        <dbReference type="PROSITE" id="PS51292"/>
    </source>
</evidence>
<dbReference type="GO" id="GO:0008270">
    <property type="term" value="F:zinc ion binding"/>
    <property type="evidence" value="ECO:0007669"/>
    <property type="project" value="UniProtKB-KW"/>
</dbReference>
<keyword evidence="5" id="KW-0863">Zinc-finger</keyword>
<keyword evidence="12" id="KW-1185">Reference proteome</keyword>
<dbReference type="GO" id="GO:0016567">
    <property type="term" value="P:protein ubiquitination"/>
    <property type="evidence" value="ECO:0007669"/>
    <property type="project" value="TreeGrafter"/>
</dbReference>
<evidence type="ECO:0000256" key="8">
    <source>
        <dbReference type="ARBA" id="ARBA00022989"/>
    </source>
</evidence>
<dbReference type="SUPFAM" id="SSF143456">
    <property type="entry name" value="VC0467-like"/>
    <property type="match status" value="1"/>
</dbReference>
<dbReference type="Pfam" id="PF12906">
    <property type="entry name" value="RINGv"/>
    <property type="match status" value="1"/>
</dbReference>
<keyword evidence="6" id="KW-0833">Ubl conjugation pathway</keyword>
<dbReference type="EMBL" id="VJMJ01000198">
    <property type="protein sequence ID" value="KAF0727350.1"/>
    <property type="molecule type" value="Genomic_DNA"/>
</dbReference>
<evidence type="ECO:0000256" key="2">
    <source>
        <dbReference type="ARBA" id="ARBA00022679"/>
    </source>
</evidence>
<dbReference type="Proteomes" id="UP000481153">
    <property type="component" value="Unassembled WGS sequence"/>
</dbReference>
<comment type="caution">
    <text evidence="11">The sequence shown here is derived from an EMBL/GenBank/DDBJ whole genome shotgun (WGS) entry which is preliminary data.</text>
</comment>
<dbReference type="InterPro" id="IPR013083">
    <property type="entry name" value="Znf_RING/FYVE/PHD"/>
</dbReference>
<dbReference type="Gene3D" id="3.40.1740.10">
    <property type="entry name" value="VC0467-like"/>
    <property type="match status" value="1"/>
</dbReference>
<evidence type="ECO:0000256" key="9">
    <source>
        <dbReference type="ARBA" id="ARBA00023136"/>
    </source>
</evidence>
<proteinExistence type="predicted"/>
<gene>
    <name evidence="11" type="ORF">Ae201684_014609</name>
</gene>
<evidence type="ECO:0000313" key="12">
    <source>
        <dbReference type="Proteomes" id="UP000481153"/>
    </source>
</evidence>
<protein>
    <recommendedName>
        <fullName evidence="10">RING-CH-type domain-containing protein</fullName>
    </recommendedName>
</protein>
<keyword evidence="3" id="KW-0812">Transmembrane</keyword>
<evidence type="ECO:0000256" key="5">
    <source>
        <dbReference type="ARBA" id="ARBA00022771"/>
    </source>
</evidence>
<keyword evidence="4" id="KW-0479">Metal-binding</keyword>
<keyword evidence="2" id="KW-0808">Transferase</keyword>
<evidence type="ECO:0000256" key="1">
    <source>
        <dbReference type="ARBA" id="ARBA00004141"/>
    </source>
</evidence>
<dbReference type="Gene3D" id="3.30.40.10">
    <property type="entry name" value="Zinc/RING finger domain, C3HC4 (zinc finger)"/>
    <property type="match status" value="1"/>
</dbReference>
<evidence type="ECO:0000256" key="3">
    <source>
        <dbReference type="ARBA" id="ARBA00022692"/>
    </source>
</evidence>
<evidence type="ECO:0000256" key="4">
    <source>
        <dbReference type="ARBA" id="ARBA00022723"/>
    </source>
</evidence>
<evidence type="ECO:0000313" key="11">
    <source>
        <dbReference type="EMBL" id="KAF0727350.1"/>
    </source>
</evidence>
<dbReference type="VEuPathDB" id="FungiDB:AeMF1_002779"/>
<keyword evidence="7" id="KW-0862">Zinc</keyword>
<dbReference type="GO" id="GO:0016020">
    <property type="term" value="C:membrane"/>
    <property type="evidence" value="ECO:0007669"/>
    <property type="project" value="UniProtKB-SubCell"/>
</dbReference>
<dbReference type="GO" id="GO:0004842">
    <property type="term" value="F:ubiquitin-protein transferase activity"/>
    <property type="evidence" value="ECO:0007669"/>
    <property type="project" value="TreeGrafter"/>
</dbReference>
<dbReference type="PANTHER" id="PTHR46065:SF3">
    <property type="entry name" value="FI20425P1"/>
    <property type="match status" value="1"/>
</dbReference>
<name>A0A6G0WJD3_9STRA</name>
<evidence type="ECO:0000256" key="7">
    <source>
        <dbReference type="ARBA" id="ARBA00022833"/>
    </source>
</evidence>
<dbReference type="PROSITE" id="PS51292">
    <property type="entry name" value="ZF_RING_CH"/>
    <property type="match status" value="1"/>
</dbReference>
<accession>A0A6G0WJD3</accession>
<sequence length="475" mass="52739">MGEEEDGSLLCRYCFGDESDGQLISPCNCAGGQKYVHLACLRRWQRMVLVSQPTHPAFYTSDKRHHICNVCLARYTCPPPSRAELMESFTGPEIAAMIDEGRIIAASPGFSDMLLADRNDPRLRRRGPDSYDFWYHNVYLITSVKQDVGNIKMIVDSNEKLEALRRQMARESTEGELGLDVNGARYLLTTRGSLEGVDPNLIETALSVLSAPATLYFAPIRPPNCSDDHVAAVCISRLLTSPERLEIASLAVARATQRLQAEYTNIKDDLVVQHFDGGPCDTLRISCCLVRGGPGRGWTIVKDLNEALALAHQRRQYMKHGDISSGLGVRFTGLQSRSDLNGQLGMALRFDEKAGRWEVRVAGSGEGIKVRPVNIVLLETEPVHLQVFWGDAQWTRAQLLGEIARGSWGLCRGDIQDLIVPLSQRWSQLQESGRLAYAPVTEMSEDYIRNATNEMESMRVNALAARQATGDNDAE</sequence>
<dbReference type="SMART" id="SM00744">
    <property type="entry name" value="RINGv"/>
    <property type="match status" value="1"/>
</dbReference>
<dbReference type="CDD" id="cd16495">
    <property type="entry name" value="RING_CH-C4HC3_MARCH"/>
    <property type="match status" value="1"/>
</dbReference>
<keyword evidence="8" id="KW-1133">Transmembrane helix</keyword>
<organism evidence="11 12">
    <name type="scientific">Aphanomyces euteiches</name>
    <dbReference type="NCBI Taxonomy" id="100861"/>
    <lineage>
        <taxon>Eukaryota</taxon>
        <taxon>Sar</taxon>
        <taxon>Stramenopiles</taxon>
        <taxon>Oomycota</taxon>
        <taxon>Saprolegniomycetes</taxon>
        <taxon>Saprolegniales</taxon>
        <taxon>Verrucalvaceae</taxon>
        <taxon>Aphanomyces</taxon>
    </lineage>
</organism>
<dbReference type="PANTHER" id="PTHR46065">
    <property type="entry name" value="E3 UBIQUITIN-PROTEIN LIGASE MARCH 2/3 FAMILY MEMBER"/>
    <property type="match status" value="1"/>
</dbReference>
<evidence type="ECO:0000256" key="6">
    <source>
        <dbReference type="ARBA" id="ARBA00022786"/>
    </source>
</evidence>
<dbReference type="SUPFAM" id="SSF57850">
    <property type="entry name" value="RING/U-box"/>
    <property type="match status" value="1"/>
</dbReference>
<comment type="subcellular location">
    <subcellularLocation>
        <location evidence="1">Membrane</location>
        <topology evidence="1">Multi-pass membrane protein</topology>
    </subcellularLocation>
</comment>
<dbReference type="AlphaFoldDB" id="A0A6G0WJD3"/>